<proteinExistence type="predicted"/>
<keyword evidence="2" id="KW-1185">Reference proteome</keyword>
<name>A0A4C1ZNP4_EUMVA</name>
<protein>
    <submittedName>
        <fullName evidence="1">Uncharacterized protein</fullName>
    </submittedName>
</protein>
<evidence type="ECO:0000313" key="2">
    <source>
        <dbReference type="Proteomes" id="UP000299102"/>
    </source>
</evidence>
<comment type="caution">
    <text evidence="1">The sequence shown here is derived from an EMBL/GenBank/DDBJ whole genome shotgun (WGS) entry which is preliminary data.</text>
</comment>
<accession>A0A4C1ZNP4</accession>
<gene>
    <name evidence="1" type="ORF">EVAR_67269_1</name>
</gene>
<reference evidence="1 2" key="1">
    <citation type="journal article" date="2019" name="Commun. Biol.">
        <title>The bagworm genome reveals a unique fibroin gene that provides high tensile strength.</title>
        <authorList>
            <person name="Kono N."/>
            <person name="Nakamura H."/>
            <person name="Ohtoshi R."/>
            <person name="Tomita M."/>
            <person name="Numata K."/>
            <person name="Arakawa K."/>
        </authorList>
    </citation>
    <scope>NUCLEOTIDE SEQUENCE [LARGE SCALE GENOMIC DNA]</scope>
</reference>
<dbReference type="Proteomes" id="UP000299102">
    <property type="component" value="Unassembled WGS sequence"/>
</dbReference>
<organism evidence="1 2">
    <name type="scientific">Eumeta variegata</name>
    <name type="common">Bagworm moth</name>
    <name type="synonym">Eumeta japonica</name>
    <dbReference type="NCBI Taxonomy" id="151549"/>
    <lineage>
        <taxon>Eukaryota</taxon>
        <taxon>Metazoa</taxon>
        <taxon>Ecdysozoa</taxon>
        <taxon>Arthropoda</taxon>
        <taxon>Hexapoda</taxon>
        <taxon>Insecta</taxon>
        <taxon>Pterygota</taxon>
        <taxon>Neoptera</taxon>
        <taxon>Endopterygota</taxon>
        <taxon>Lepidoptera</taxon>
        <taxon>Glossata</taxon>
        <taxon>Ditrysia</taxon>
        <taxon>Tineoidea</taxon>
        <taxon>Psychidae</taxon>
        <taxon>Oiketicinae</taxon>
        <taxon>Eumeta</taxon>
    </lineage>
</organism>
<dbReference type="AlphaFoldDB" id="A0A4C1ZNP4"/>
<sequence>MASTLARGLAIRKSRMKVHRQDRSIRRTCVAFFLITTREQGSRLSLEENRPFFSSDNRCRVSQKLRGVDSPAIGDEPGTSRFEGDAVKLSLLLYEEN</sequence>
<dbReference type="EMBL" id="BGZK01002005">
    <property type="protein sequence ID" value="GBP89520.1"/>
    <property type="molecule type" value="Genomic_DNA"/>
</dbReference>
<evidence type="ECO:0000313" key="1">
    <source>
        <dbReference type="EMBL" id="GBP89520.1"/>
    </source>
</evidence>